<reference evidence="1" key="1">
    <citation type="submission" date="2023-06" db="EMBL/GenBank/DDBJ databases">
        <title>Genome-scale phylogeny and comparative genomics of the fungal order Sordariales.</title>
        <authorList>
            <consortium name="Lawrence Berkeley National Laboratory"/>
            <person name="Hensen N."/>
            <person name="Bonometti L."/>
            <person name="Westerberg I."/>
            <person name="Brannstrom I.O."/>
            <person name="Guillou S."/>
            <person name="Cros-Aarteil S."/>
            <person name="Calhoun S."/>
            <person name="Haridas S."/>
            <person name="Kuo A."/>
            <person name="Mondo S."/>
            <person name="Pangilinan J."/>
            <person name="Riley R."/>
            <person name="Labutti K."/>
            <person name="Andreopoulos B."/>
            <person name="Lipzen A."/>
            <person name="Chen C."/>
            <person name="Yanf M."/>
            <person name="Daum C."/>
            <person name="Ng V."/>
            <person name="Clum A."/>
            <person name="Steindorff A."/>
            <person name="Ohm R."/>
            <person name="Martin F."/>
            <person name="Silar P."/>
            <person name="Natvig D."/>
            <person name="Lalanne C."/>
            <person name="Gautier V."/>
            <person name="Ament-Velasquez S.L."/>
            <person name="Kruys A."/>
            <person name="Hutchinson M.I."/>
            <person name="Powell A.J."/>
            <person name="Barry K."/>
            <person name="Miller A.N."/>
            <person name="Grigoriev I.V."/>
            <person name="Debuchy R."/>
            <person name="Gladieux P."/>
            <person name="Thoren M.H."/>
            <person name="Johannesson H."/>
        </authorList>
    </citation>
    <scope>NUCLEOTIDE SEQUENCE</scope>
    <source>
        <strain evidence="1">SMH4607-1</strain>
    </source>
</reference>
<evidence type="ECO:0000313" key="2">
    <source>
        <dbReference type="Proteomes" id="UP001172102"/>
    </source>
</evidence>
<gene>
    <name evidence="1" type="ORF">B0H67DRAFT_114524</name>
</gene>
<accession>A0AA40AZE8</accession>
<evidence type="ECO:0000313" key="1">
    <source>
        <dbReference type="EMBL" id="KAK0724787.1"/>
    </source>
</evidence>
<organism evidence="1 2">
    <name type="scientific">Lasiosphaeris hirsuta</name>
    <dbReference type="NCBI Taxonomy" id="260670"/>
    <lineage>
        <taxon>Eukaryota</taxon>
        <taxon>Fungi</taxon>
        <taxon>Dikarya</taxon>
        <taxon>Ascomycota</taxon>
        <taxon>Pezizomycotina</taxon>
        <taxon>Sordariomycetes</taxon>
        <taxon>Sordariomycetidae</taxon>
        <taxon>Sordariales</taxon>
        <taxon>Lasiosphaeriaceae</taxon>
        <taxon>Lasiosphaeris</taxon>
    </lineage>
</organism>
<comment type="caution">
    <text evidence="1">The sequence shown here is derived from an EMBL/GenBank/DDBJ whole genome shotgun (WGS) entry which is preliminary data.</text>
</comment>
<keyword evidence="2" id="KW-1185">Reference proteome</keyword>
<sequence length="310" mass="34029">MGVAALTRGGDNPPRQGGHTCIRLDAGFQVMPVSLNMPIGSRGGSGSAGYRLGLPLCGLASTHHNHEISAEAIHAVRPWVQWGSLRRIKEGSMDKAPARVRLRRYPPGIPSGCGRVAVLWHHTMVVTLFSCCWVSGTNTTTTLCIPANPHHHPAQHAAQDPKIPSTLVGRSDRLLSFDIKEPHSFWLSLLPILSHLPRSEALGSVSRVGQKYQWIATLSPPRIDRKWVEVRWTRRQRKGFGGRGVIRMILLDGQPLPPGRTIRVVAAAEKVVAARGTKRVVSRTKPRTATNRAAAEEASDADIWVKYIRL</sequence>
<dbReference type="EMBL" id="JAUKUA010000002">
    <property type="protein sequence ID" value="KAK0724787.1"/>
    <property type="molecule type" value="Genomic_DNA"/>
</dbReference>
<dbReference type="AlphaFoldDB" id="A0AA40AZE8"/>
<dbReference type="Proteomes" id="UP001172102">
    <property type="component" value="Unassembled WGS sequence"/>
</dbReference>
<proteinExistence type="predicted"/>
<name>A0AA40AZE8_9PEZI</name>
<protein>
    <submittedName>
        <fullName evidence="1">Uncharacterized protein</fullName>
    </submittedName>
</protein>